<feature type="transmembrane region" description="Helical" evidence="6">
    <location>
        <begin position="70"/>
        <end position="94"/>
    </location>
</feature>
<comment type="subcellular location">
    <subcellularLocation>
        <location evidence="1">Cell membrane</location>
        <topology evidence="1">Multi-pass membrane protein</topology>
    </subcellularLocation>
</comment>
<dbReference type="Pfam" id="PF02687">
    <property type="entry name" value="FtsX"/>
    <property type="match status" value="1"/>
</dbReference>
<feature type="transmembrane region" description="Helical" evidence="6">
    <location>
        <begin position="198"/>
        <end position="219"/>
    </location>
</feature>
<keyword evidence="3 6" id="KW-0812">Transmembrane</keyword>
<dbReference type="GO" id="GO:0022857">
    <property type="term" value="F:transmembrane transporter activity"/>
    <property type="evidence" value="ECO:0007669"/>
    <property type="project" value="TreeGrafter"/>
</dbReference>
<keyword evidence="2" id="KW-1003">Cell membrane</keyword>
<evidence type="ECO:0000256" key="4">
    <source>
        <dbReference type="ARBA" id="ARBA00022989"/>
    </source>
</evidence>
<keyword evidence="4 6" id="KW-1133">Transmembrane helix</keyword>
<sequence>LAEFENISRFDEPTIYTNAQFILRNSKSREKFESELRSKGLKDIYKVTINESEYNKVVSPVEQITTISFVSMYVILITGTILLTMISILSLKDIKYEIGVLRAIGISKFKVAQGYLYEGIIITIICLILGMGIASVSAQPIYNEIFKNQIQITQKIDEQPIVEDMPPGNFRNVDNDNSQKEIKSIKLILTQESILKTIVISIFLSLIISMVAIYNAIIYKPIQIIFDRN</sequence>
<keyword evidence="5 6" id="KW-0472">Membrane</keyword>
<organism evidence="8 9">
    <name type="scientific">Romboutsia weinsteinii</name>
    <dbReference type="NCBI Taxonomy" id="2020949"/>
    <lineage>
        <taxon>Bacteria</taxon>
        <taxon>Bacillati</taxon>
        <taxon>Bacillota</taxon>
        <taxon>Clostridia</taxon>
        <taxon>Peptostreptococcales</taxon>
        <taxon>Peptostreptococcaceae</taxon>
        <taxon>Romboutsia</taxon>
    </lineage>
</organism>
<dbReference type="EMBL" id="NOJY02000028">
    <property type="protein sequence ID" value="RDY26401.1"/>
    <property type="molecule type" value="Genomic_DNA"/>
</dbReference>
<dbReference type="RefSeq" id="WP_147295825.1">
    <property type="nucleotide sequence ID" value="NZ_NOJY02000028.1"/>
</dbReference>
<comment type="caution">
    <text evidence="8">The sequence shown here is derived from an EMBL/GenBank/DDBJ whole genome shotgun (WGS) entry which is preliminary data.</text>
</comment>
<dbReference type="InterPro" id="IPR003838">
    <property type="entry name" value="ABC3_permease_C"/>
</dbReference>
<keyword evidence="9" id="KW-1185">Reference proteome</keyword>
<dbReference type="Proteomes" id="UP000215694">
    <property type="component" value="Unassembled WGS sequence"/>
</dbReference>
<dbReference type="PANTHER" id="PTHR30572:SF9">
    <property type="entry name" value="ABC TRANSPORTER PERMEASE PROTEIN"/>
    <property type="match status" value="1"/>
</dbReference>
<proteinExistence type="predicted"/>
<dbReference type="GO" id="GO:0005886">
    <property type="term" value="C:plasma membrane"/>
    <property type="evidence" value="ECO:0007669"/>
    <property type="project" value="UniProtKB-SubCell"/>
</dbReference>
<dbReference type="PANTHER" id="PTHR30572">
    <property type="entry name" value="MEMBRANE COMPONENT OF TRANSPORTER-RELATED"/>
    <property type="match status" value="1"/>
</dbReference>
<evidence type="ECO:0000256" key="5">
    <source>
        <dbReference type="ARBA" id="ARBA00023136"/>
    </source>
</evidence>
<reference evidence="8 9" key="1">
    <citation type="journal article" date="2017" name="Genome Announc.">
        <title>Draft Genome Sequence of Romboutsia weinsteinii sp. nov. Strain CCRI-19649(T) Isolated from Surface Water.</title>
        <authorList>
            <person name="Maheux A.F."/>
            <person name="Boudreau D.K."/>
            <person name="Berube E."/>
            <person name="Boissinot M."/>
            <person name="Cantin P."/>
            <person name="Raymond F."/>
            <person name="Corbeil J."/>
            <person name="Omar R.F."/>
            <person name="Bergeron M.G."/>
        </authorList>
    </citation>
    <scope>NUCLEOTIDE SEQUENCE [LARGE SCALE GENOMIC DNA]</scope>
    <source>
        <strain evidence="8 9">CCRI-19649</strain>
    </source>
</reference>
<evidence type="ECO:0000313" key="9">
    <source>
        <dbReference type="Proteomes" id="UP000215694"/>
    </source>
</evidence>
<feature type="transmembrane region" description="Helical" evidence="6">
    <location>
        <begin position="115"/>
        <end position="138"/>
    </location>
</feature>
<feature type="non-terminal residue" evidence="8">
    <location>
        <position position="1"/>
    </location>
</feature>
<evidence type="ECO:0000256" key="1">
    <source>
        <dbReference type="ARBA" id="ARBA00004651"/>
    </source>
</evidence>
<evidence type="ECO:0000256" key="6">
    <source>
        <dbReference type="SAM" id="Phobius"/>
    </source>
</evidence>
<evidence type="ECO:0000256" key="2">
    <source>
        <dbReference type="ARBA" id="ARBA00022475"/>
    </source>
</evidence>
<dbReference type="InterPro" id="IPR050250">
    <property type="entry name" value="Macrolide_Exporter_MacB"/>
</dbReference>
<evidence type="ECO:0000259" key="7">
    <source>
        <dbReference type="Pfam" id="PF02687"/>
    </source>
</evidence>
<feature type="domain" description="ABC3 transporter permease C-terminal" evidence="7">
    <location>
        <begin position="70"/>
        <end position="217"/>
    </location>
</feature>
<accession>A0A371J0S6</accession>
<evidence type="ECO:0000313" key="8">
    <source>
        <dbReference type="EMBL" id="RDY26401.1"/>
    </source>
</evidence>
<evidence type="ECO:0000256" key="3">
    <source>
        <dbReference type="ARBA" id="ARBA00022692"/>
    </source>
</evidence>
<dbReference type="OrthoDB" id="1851801at2"/>
<name>A0A371J0S6_9FIRM</name>
<protein>
    <submittedName>
        <fullName evidence="8">ABC transporter permease</fullName>
    </submittedName>
</protein>
<gene>
    <name evidence="8" type="ORF">CHL78_013790</name>
</gene>
<dbReference type="AlphaFoldDB" id="A0A371J0S6"/>